<evidence type="ECO:0000313" key="1">
    <source>
        <dbReference type="EMBL" id="GBE59433.1"/>
    </source>
</evidence>
<name>A0A2H6K8W8_9APIC</name>
<gene>
    <name evidence="1" type="ORF">BOVATA_009260</name>
</gene>
<sequence>MVDDFVKCDIIAQHPFSGRPDIIDMVISPLLKPLHNPLSLLAQNALQPTIHNFVKLPTPAERIEIILHLALNPLEAGATGVMPIIFSRLPLNLFNFPFNMIENLFQLFCIFPAEPIKRPAKPLNRLVNFTDFLAKRSLDMIIKITVKAIHRSLN</sequence>
<dbReference type="EMBL" id="BDSA01000001">
    <property type="protein sequence ID" value="GBE59433.1"/>
    <property type="molecule type" value="Genomic_DNA"/>
</dbReference>
<dbReference type="RefSeq" id="XP_028865676.1">
    <property type="nucleotide sequence ID" value="XM_029009843.1"/>
</dbReference>
<protein>
    <submittedName>
        <fullName evidence="1">Uncharacterized protein</fullName>
    </submittedName>
</protein>
<organism evidence="1 2">
    <name type="scientific">Babesia ovata</name>
    <dbReference type="NCBI Taxonomy" id="189622"/>
    <lineage>
        <taxon>Eukaryota</taxon>
        <taxon>Sar</taxon>
        <taxon>Alveolata</taxon>
        <taxon>Apicomplexa</taxon>
        <taxon>Aconoidasida</taxon>
        <taxon>Piroplasmida</taxon>
        <taxon>Babesiidae</taxon>
        <taxon>Babesia</taxon>
    </lineage>
</organism>
<reference evidence="1 2" key="1">
    <citation type="journal article" date="2017" name="BMC Genomics">
        <title>Whole-genome assembly of Babesia ovata and comparative genomics between closely related pathogens.</title>
        <authorList>
            <person name="Yamagishi J."/>
            <person name="Asada M."/>
            <person name="Hakimi H."/>
            <person name="Tanaka T.Q."/>
            <person name="Sugimoto C."/>
            <person name="Kawazu S."/>
        </authorList>
    </citation>
    <scope>NUCLEOTIDE SEQUENCE [LARGE SCALE GENOMIC DNA]</scope>
    <source>
        <strain evidence="1 2">Miyake</strain>
    </source>
</reference>
<dbReference type="VEuPathDB" id="PiroplasmaDB:BOVATA_009260"/>
<dbReference type="AlphaFoldDB" id="A0A2H6K8W8"/>
<proteinExistence type="predicted"/>
<comment type="caution">
    <text evidence="1">The sequence shown here is derived from an EMBL/GenBank/DDBJ whole genome shotgun (WGS) entry which is preliminary data.</text>
</comment>
<accession>A0A2H6K8W8</accession>
<keyword evidence="2" id="KW-1185">Reference proteome</keyword>
<evidence type="ECO:0000313" key="2">
    <source>
        <dbReference type="Proteomes" id="UP000236319"/>
    </source>
</evidence>
<dbReference type="GeneID" id="39873203"/>
<dbReference type="Proteomes" id="UP000236319">
    <property type="component" value="Unassembled WGS sequence"/>
</dbReference>